<dbReference type="Proteomes" id="UP001221413">
    <property type="component" value="Unassembled WGS sequence"/>
</dbReference>
<accession>A0AAD6J213</accession>
<feature type="compositionally biased region" description="Low complexity" evidence="1">
    <location>
        <begin position="423"/>
        <end position="435"/>
    </location>
</feature>
<dbReference type="Gene3D" id="2.60.40.640">
    <property type="match status" value="1"/>
</dbReference>
<keyword evidence="3" id="KW-1185">Reference proteome</keyword>
<evidence type="ECO:0008006" key="4">
    <source>
        <dbReference type="Google" id="ProtNLM"/>
    </source>
</evidence>
<organism evidence="2 3">
    <name type="scientific">Drechslerella dactyloides</name>
    <name type="common">Nematode-trapping fungus</name>
    <name type="synonym">Arthrobotrys dactyloides</name>
    <dbReference type="NCBI Taxonomy" id="74499"/>
    <lineage>
        <taxon>Eukaryota</taxon>
        <taxon>Fungi</taxon>
        <taxon>Dikarya</taxon>
        <taxon>Ascomycota</taxon>
        <taxon>Pezizomycotina</taxon>
        <taxon>Orbiliomycetes</taxon>
        <taxon>Orbiliales</taxon>
        <taxon>Orbiliaceae</taxon>
        <taxon>Drechslerella</taxon>
    </lineage>
</organism>
<name>A0AAD6J213_DREDA</name>
<gene>
    <name evidence="2" type="ORF">Dda_1571</name>
</gene>
<evidence type="ECO:0000313" key="3">
    <source>
        <dbReference type="Proteomes" id="UP001221413"/>
    </source>
</evidence>
<evidence type="ECO:0000256" key="1">
    <source>
        <dbReference type="SAM" id="MobiDB-lite"/>
    </source>
</evidence>
<feature type="region of interest" description="Disordered" evidence="1">
    <location>
        <begin position="399"/>
        <end position="481"/>
    </location>
</feature>
<sequence>MAPMELVLDPRPGNLPGTTSSLYTASDVVSGHARVSIPAESIKSLSIDFTGTLRVYIHNSSTGGNLQQASSLFNYSLQPIIPSPTGRYNFAFTIPPTIVVVPDLSRSSTFNANPPRHVPPAPQSLLPSFSYGKLSATDSSETGARIEYTLTAKLEYKSTIFTRRDTKVQTIHISSAPASPGSTRSLKQTMLPIEHTWALQTSRLKPGMEHHKPSAMERFSSFFANPTAGDPKLIVALRVDMPTSLTLGESVPSSLSLNFLPESVGIEGPPRIYITKLTATLRILTDFAVGTATKRKENTMELCNKCFPGRTQLLEYGYARKLDIGEWMSENFTLDAGNQLVPTFATPSLRRRYSIEIEVTVECVGETWKKKFESDLVLVPAVSSIAAMGGSPIENVEESIAGPSYAGPSNAGPSNFGQSPVMQSPSSPTSAGQSSNGRRTIGQRTSRQNSVAQNRPSEKGQPTNAVQLEDDYGPPPSYSEF</sequence>
<feature type="compositionally biased region" description="Polar residues" evidence="1">
    <location>
        <begin position="411"/>
        <end position="422"/>
    </location>
</feature>
<proteinExistence type="predicted"/>
<dbReference type="EMBL" id="JAQGDS010000002">
    <property type="protein sequence ID" value="KAJ6263013.1"/>
    <property type="molecule type" value="Genomic_DNA"/>
</dbReference>
<dbReference type="InterPro" id="IPR014752">
    <property type="entry name" value="Arrestin-like_C"/>
</dbReference>
<reference evidence="2" key="1">
    <citation type="submission" date="2023-01" db="EMBL/GenBank/DDBJ databases">
        <title>The chitinases involved in constricting ring structure development in the nematode-trapping fungus Drechslerella dactyloides.</title>
        <authorList>
            <person name="Wang R."/>
            <person name="Zhang L."/>
            <person name="Tang P."/>
            <person name="Li S."/>
            <person name="Liang L."/>
        </authorList>
    </citation>
    <scope>NUCLEOTIDE SEQUENCE</scope>
    <source>
        <strain evidence="2">YMF1.00031</strain>
    </source>
</reference>
<evidence type="ECO:0000313" key="2">
    <source>
        <dbReference type="EMBL" id="KAJ6263013.1"/>
    </source>
</evidence>
<protein>
    <recommendedName>
        <fullName evidence="4">Arrestin-like N-terminal domain-containing protein</fullName>
    </recommendedName>
</protein>
<dbReference type="AlphaFoldDB" id="A0AAD6J213"/>
<feature type="compositionally biased region" description="Polar residues" evidence="1">
    <location>
        <begin position="436"/>
        <end position="466"/>
    </location>
</feature>
<comment type="caution">
    <text evidence="2">The sequence shown here is derived from an EMBL/GenBank/DDBJ whole genome shotgun (WGS) entry which is preliminary data.</text>
</comment>